<proteinExistence type="predicted"/>
<dbReference type="PANTHER" id="PTHR15067:SF7">
    <property type="entry name" value="E3 UBIQUITIN-PROTEIN LIGASE DMA1-RELATED"/>
    <property type="match status" value="1"/>
</dbReference>
<reference evidence="10" key="1">
    <citation type="journal article" date="2014" name="Genome Announc.">
        <title>De novo whole-genome sequence and genome annotation of Lichtheimia ramosa.</title>
        <authorList>
            <person name="Linde J."/>
            <person name="Schwartze V."/>
            <person name="Binder U."/>
            <person name="Lass-Florl C."/>
            <person name="Voigt K."/>
            <person name="Horn F."/>
        </authorList>
    </citation>
    <scope>NUCLEOTIDE SEQUENCE</scope>
    <source>
        <strain evidence="10">JMRC FSU:6197</strain>
    </source>
</reference>
<dbReference type="InterPro" id="IPR001841">
    <property type="entry name" value="Znf_RING"/>
</dbReference>
<sequence>MCNSPSSRTRPTGIHCSNQASSRLVLQHVNSEQSNTITINQKLHIRLVPHVNHDTPCHVFPVMERDLSDGTVLKLGRYNDARTAGHHLSFKSKVVSRHHAKMWCENGKLFICDTGSSSGTFVNHIRVQCTQQVQDGDLIQLGMDYEGGHEAHYRAVRMRLSVCPAEQHSTKQALTLSPTAQKQFQTAFGGQECCICLDGLHPTQALFVSPCFHVYHYHCLRPLLDQHFPAFACPLCRSYADLGARPISATSTSSSTSATSSFSYSGEPLRAADRSSLYRHNRSSHPNNNNSRSPSTISPLRPPALFKRVSGSLRSIIA</sequence>
<feature type="region of interest" description="Disordered" evidence="7">
    <location>
        <begin position="277"/>
        <end position="303"/>
    </location>
</feature>
<dbReference type="GO" id="GO:0061630">
    <property type="term" value="F:ubiquitin protein ligase activity"/>
    <property type="evidence" value="ECO:0007669"/>
    <property type="project" value="TreeGrafter"/>
</dbReference>
<dbReference type="GO" id="GO:0000151">
    <property type="term" value="C:ubiquitin ligase complex"/>
    <property type="evidence" value="ECO:0007669"/>
    <property type="project" value="TreeGrafter"/>
</dbReference>
<name>A0A077WNJ5_9FUNG</name>
<dbReference type="Gene3D" id="3.30.40.10">
    <property type="entry name" value="Zinc/RING finger domain, C3HC4 (zinc finger)"/>
    <property type="match status" value="1"/>
</dbReference>
<keyword evidence="3 6" id="KW-0863">Zinc-finger</keyword>
<keyword evidence="5" id="KW-0862">Zinc</keyword>
<evidence type="ECO:0008006" key="11">
    <source>
        <dbReference type="Google" id="ProtNLM"/>
    </source>
</evidence>
<dbReference type="Pfam" id="PF13639">
    <property type="entry name" value="zf-RING_2"/>
    <property type="match status" value="1"/>
</dbReference>
<dbReference type="GO" id="GO:0008270">
    <property type="term" value="F:zinc ion binding"/>
    <property type="evidence" value="ECO:0007669"/>
    <property type="project" value="UniProtKB-KW"/>
</dbReference>
<evidence type="ECO:0000256" key="5">
    <source>
        <dbReference type="ARBA" id="ARBA00022833"/>
    </source>
</evidence>
<keyword evidence="4" id="KW-0833">Ubl conjugation pathway</keyword>
<dbReference type="SUPFAM" id="SSF49879">
    <property type="entry name" value="SMAD/FHA domain"/>
    <property type="match status" value="1"/>
</dbReference>
<evidence type="ECO:0000256" key="3">
    <source>
        <dbReference type="ARBA" id="ARBA00022771"/>
    </source>
</evidence>
<evidence type="ECO:0000256" key="4">
    <source>
        <dbReference type="ARBA" id="ARBA00022786"/>
    </source>
</evidence>
<dbReference type="GO" id="GO:0032153">
    <property type="term" value="C:cell division site"/>
    <property type="evidence" value="ECO:0007669"/>
    <property type="project" value="TreeGrafter"/>
</dbReference>
<accession>A0A077WNJ5</accession>
<dbReference type="AlphaFoldDB" id="A0A077WNJ5"/>
<dbReference type="GO" id="GO:0006511">
    <property type="term" value="P:ubiquitin-dependent protein catabolic process"/>
    <property type="evidence" value="ECO:0007669"/>
    <property type="project" value="TreeGrafter"/>
</dbReference>
<evidence type="ECO:0000256" key="1">
    <source>
        <dbReference type="ARBA" id="ARBA00022679"/>
    </source>
</evidence>
<dbReference type="SMART" id="SM00240">
    <property type="entry name" value="FHA"/>
    <property type="match status" value="1"/>
</dbReference>
<keyword evidence="2" id="KW-0479">Metal-binding</keyword>
<dbReference type="Gene3D" id="2.60.200.20">
    <property type="match status" value="1"/>
</dbReference>
<dbReference type="SMART" id="SM00184">
    <property type="entry name" value="RING"/>
    <property type="match status" value="1"/>
</dbReference>
<evidence type="ECO:0000256" key="7">
    <source>
        <dbReference type="SAM" id="MobiDB-lite"/>
    </source>
</evidence>
<dbReference type="InterPro" id="IPR008984">
    <property type="entry name" value="SMAD_FHA_dom_sf"/>
</dbReference>
<dbReference type="GO" id="GO:0016567">
    <property type="term" value="P:protein ubiquitination"/>
    <property type="evidence" value="ECO:0007669"/>
    <property type="project" value="TreeGrafter"/>
</dbReference>
<evidence type="ECO:0000256" key="2">
    <source>
        <dbReference type="ARBA" id="ARBA00022723"/>
    </source>
</evidence>
<dbReference type="InterPro" id="IPR000253">
    <property type="entry name" value="FHA_dom"/>
</dbReference>
<dbReference type="EMBL" id="LK023326">
    <property type="protein sequence ID" value="CDS08674.1"/>
    <property type="molecule type" value="Genomic_DNA"/>
</dbReference>
<evidence type="ECO:0000313" key="10">
    <source>
        <dbReference type="EMBL" id="CDS08674.1"/>
    </source>
</evidence>
<feature type="domain" description="RING-type" evidence="9">
    <location>
        <begin position="193"/>
        <end position="237"/>
    </location>
</feature>
<evidence type="ECO:0000259" key="8">
    <source>
        <dbReference type="PROSITE" id="PS50006"/>
    </source>
</evidence>
<dbReference type="GO" id="GO:0005829">
    <property type="term" value="C:cytosol"/>
    <property type="evidence" value="ECO:0007669"/>
    <property type="project" value="TreeGrafter"/>
</dbReference>
<feature type="compositionally biased region" description="Low complexity" evidence="7">
    <location>
        <begin position="284"/>
        <end position="295"/>
    </location>
</feature>
<dbReference type="PROSITE" id="PS50089">
    <property type="entry name" value="ZF_RING_2"/>
    <property type="match status" value="1"/>
</dbReference>
<evidence type="ECO:0000259" key="9">
    <source>
        <dbReference type="PROSITE" id="PS50089"/>
    </source>
</evidence>
<dbReference type="Pfam" id="PF00498">
    <property type="entry name" value="FHA"/>
    <property type="match status" value="1"/>
</dbReference>
<feature type="domain" description="FHA" evidence="8">
    <location>
        <begin position="73"/>
        <end position="127"/>
    </location>
</feature>
<keyword evidence="1" id="KW-0808">Transferase</keyword>
<gene>
    <name evidence="10" type="ORF">LRAMOSA10035</name>
</gene>
<dbReference type="PANTHER" id="PTHR15067">
    <property type="entry name" value="E3 UBIQUITIN-PROTEIN LIGASE RNF8"/>
    <property type="match status" value="1"/>
</dbReference>
<dbReference type="InterPro" id="IPR013083">
    <property type="entry name" value="Znf_RING/FYVE/PHD"/>
</dbReference>
<dbReference type="PROSITE" id="PS50006">
    <property type="entry name" value="FHA_DOMAIN"/>
    <property type="match status" value="1"/>
</dbReference>
<dbReference type="SUPFAM" id="SSF57850">
    <property type="entry name" value="RING/U-box"/>
    <property type="match status" value="1"/>
</dbReference>
<organism evidence="10">
    <name type="scientific">Lichtheimia ramosa</name>
    <dbReference type="NCBI Taxonomy" id="688394"/>
    <lineage>
        <taxon>Eukaryota</taxon>
        <taxon>Fungi</taxon>
        <taxon>Fungi incertae sedis</taxon>
        <taxon>Mucoromycota</taxon>
        <taxon>Mucoromycotina</taxon>
        <taxon>Mucoromycetes</taxon>
        <taxon>Mucorales</taxon>
        <taxon>Lichtheimiaceae</taxon>
        <taxon>Lichtheimia</taxon>
    </lineage>
</organism>
<dbReference type="OrthoDB" id="8062037at2759"/>
<protein>
    <recommendedName>
        <fullName evidence="11">SMAD/FHA domain-containing protein</fullName>
    </recommendedName>
</protein>
<evidence type="ECO:0000256" key="6">
    <source>
        <dbReference type="PROSITE-ProRule" id="PRU00175"/>
    </source>
</evidence>